<dbReference type="CDD" id="cd12952">
    <property type="entry name" value="MMP_ACEL2062"/>
    <property type="match status" value="1"/>
</dbReference>
<gene>
    <name evidence="1" type="ORF">SAMN05660282_01972</name>
</gene>
<dbReference type="RefSeq" id="WP_092286881.1">
    <property type="nucleotide sequence ID" value="NZ_FOPJ01000015.1"/>
</dbReference>
<dbReference type="InterPro" id="IPR010428">
    <property type="entry name" value="Zincin_1"/>
</dbReference>
<dbReference type="AlphaFoldDB" id="A0A1I2UX32"/>
<keyword evidence="2" id="KW-1185">Reference proteome</keyword>
<organism evidence="1 2">
    <name type="scientific">Corynebacterium spheniscorum</name>
    <dbReference type="NCBI Taxonomy" id="185761"/>
    <lineage>
        <taxon>Bacteria</taxon>
        <taxon>Bacillati</taxon>
        <taxon>Actinomycetota</taxon>
        <taxon>Actinomycetes</taxon>
        <taxon>Mycobacteriales</taxon>
        <taxon>Corynebacteriaceae</taxon>
        <taxon>Corynebacterium</taxon>
    </lineage>
</organism>
<dbReference type="Pfam" id="PF06262">
    <property type="entry name" value="Zincin_1"/>
    <property type="match status" value="1"/>
</dbReference>
<name>A0A1I2UX32_9CORY</name>
<dbReference type="GO" id="GO:0006508">
    <property type="term" value="P:proteolysis"/>
    <property type="evidence" value="ECO:0007669"/>
    <property type="project" value="UniProtKB-KW"/>
</dbReference>
<reference evidence="1 2" key="1">
    <citation type="submission" date="2016-10" db="EMBL/GenBank/DDBJ databases">
        <authorList>
            <person name="de Groot N.N."/>
        </authorList>
    </citation>
    <scope>NUCLEOTIDE SEQUENCE [LARGE SCALE GENOMIC DNA]</scope>
    <source>
        <strain>J11</strain>
        <strain evidence="2">PG 39</strain>
    </source>
</reference>
<dbReference type="EMBL" id="FOPJ01000015">
    <property type="protein sequence ID" value="SFG79361.1"/>
    <property type="molecule type" value="Genomic_DNA"/>
</dbReference>
<dbReference type="GO" id="GO:0008237">
    <property type="term" value="F:metallopeptidase activity"/>
    <property type="evidence" value="ECO:0007669"/>
    <property type="project" value="UniProtKB-KW"/>
</dbReference>
<keyword evidence="1" id="KW-0378">Hydrolase</keyword>
<dbReference type="InterPro" id="IPR038555">
    <property type="entry name" value="Zincin_1_sf"/>
</dbReference>
<keyword evidence="1" id="KW-0482">Metalloprotease</keyword>
<dbReference type="STRING" id="185761.SAMN05660282_01972"/>
<proteinExistence type="predicted"/>
<dbReference type="SUPFAM" id="SSF55486">
    <property type="entry name" value="Metalloproteases ('zincins'), catalytic domain"/>
    <property type="match status" value="1"/>
</dbReference>
<keyword evidence="1" id="KW-0645">Protease</keyword>
<evidence type="ECO:0000313" key="2">
    <source>
        <dbReference type="Proteomes" id="UP000199065"/>
    </source>
</evidence>
<dbReference type="OrthoDB" id="9806895at2"/>
<dbReference type="Proteomes" id="UP000199065">
    <property type="component" value="Unassembled WGS sequence"/>
</dbReference>
<evidence type="ECO:0000313" key="1">
    <source>
        <dbReference type="EMBL" id="SFG79361.1"/>
    </source>
</evidence>
<accession>A0A1I2UX32</accession>
<sequence length="115" mass="13229">MIEISDEDFEELVCDALDMIPEEFAQQMVNLAFLIEDRNPTNPGILGLYSGVALPERTFDHTGVLPDTITIYRESLKEYCQSYEELVQEIIVTVHHEVGHYFGLEEEDLHRLGWG</sequence>
<dbReference type="Gene3D" id="3.30.2010.20">
    <property type="match status" value="1"/>
</dbReference>
<protein>
    <submittedName>
        <fullName evidence="1">Predicted Zn-dependent protease, minimal metalloprotease (MMP)-like domain</fullName>
    </submittedName>
</protein>